<proteinExistence type="predicted"/>
<name>A0A2T4ZHU2_9HYPH</name>
<evidence type="ECO:0008006" key="3">
    <source>
        <dbReference type="Google" id="ProtNLM"/>
    </source>
</evidence>
<dbReference type="RefSeq" id="WP_108174017.1">
    <property type="nucleotide sequence ID" value="NZ_PZZL01000001.1"/>
</dbReference>
<accession>A0A2T4ZHU2</accession>
<evidence type="ECO:0000313" key="1">
    <source>
        <dbReference type="EMBL" id="PTM61551.1"/>
    </source>
</evidence>
<keyword evidence="2" id="KW-1185">Reference proteome</keyword>
<dbReference type="AlphaFoldDB" id="A0A2T4ZHU2"/>
<dbReference type="Proteomes" id="UP000241808">
    <property type="component" value="Unassembled WGS sequence"/>
</dbReference>
<reference evidence="1 2" key="1">
    <citation type="submission" date="2018-04" db="EMBL/GenBank/DDBJ databases">
        <title>Genomic Encyclopedia of Archaeal and Bacterial Type Strains, Phase II (KMG-II): from individual species to whole genera.</title>
        <authorList>
            <person name="Goeker M."/>
        </authorList>
    </citation>
    <scope>NUCLEOTIDE SEQUENCE [LARGE SCALE GENOMIC DNA]</scope>
    <source>
        <strain evidence="1 2">DSM 25521</strain>
    </source>
</reference>
<dbReference type="OrthoDB" id="9811695at2"/>
<evidence type="ECO:0000313" key="2">
    <source>
        <dbReference type="Proteomes" id="UP000241808"/>
    </source>
</evidence>
<organism evidence="1 2">
    <name type="scientific">Phreatobacter oligotrophus</name>
    <dbReference type="NCBI Taxonomy" id="1122261"/>
    <lineage>
        <taxon>Bacteria</taxon>
        <taxon>Pseudomonadati</taxon>
        <taxon>Pseudomonadota</taxon>
        <taxon>Alphaproteobacteria</taxon>
        <taxon>Hyphomicrobiales</taxon>
        <taxon>Phreatobacteraceae</taxon>
        <taxon>Phreatobacter</taxon>
    </lineage>
</organism>
<comment type="caution">
    <text evidence="1">The sequence shown here is derived from an EMBL/GenBank/DDBJ whole genome shotgun (WGS) entry which is preliminary data.</text>
</comment>
<dbReference type="EMBL" id="PZZL01000001">
    <property type="protein sequence ID" value="PTM61551.1"/>
    <property type="molecule type" value="Genomic_DNA"/>
</dbReference>
<gene>
    <name evidence="1" type="ORF">C8P69_101221</name>
</gene>
<dbReference type="PROSITE" id="PS51257">
    <property type="entry name" value="PROKAR_LIPOPROTEIN"/>
    <property type="match status" value="1"/>
</dbReference>
<protein>
    <recommendedName>
        <fullName evidence="3">Lipoprotein</fullName>
    </recommendedName>
</protein>
<sequence length="143" mass="15015">MIGRLLAATALLTVGACTPVVDPARLALCREVLPALHEAGTVISGTRDEPGDGGVKITYLAERPGRPRTVHSATCRFDGEDGHGRPDLVGLVTERGPLSAVRLLILKRWWLGQVPAPARATTVDFREAFPDLAGDESAAGGPS</sequence>